<evidence type="ECO:0000313" key="7">
    <source>
        <dbReference type="EMBL" id="MBI6652627.1"/>
    </source>
</evidence>
<dbReference type="AlphaFoldDB" id="A0A7Y1A8H0"/>
<dbReference type="SUPFAM" id="SSF46689">
    <property type="entry name" value="Homeodomain-like"/>
    <property type="match status" value="1"/>
</dbReference>
<evidence type="ECO:0000256" key="1">
    <source>
        <dbReference type="ARBA" id="ARBA00023015"/>
    </source>
</evidence>
<evidence type="ECO:0000256" key="4">
    <source>
        <dbReference type="PROSITE-ProRule" id="PRU00335"/>
    </source>
</evidence>
<gene>
    <name evidence="8" type="ORF">HBO38_21625</name>
    <name evidence="7" type="ORF">YA0849_26960</name>
</gene>
<dbReference type="GO" id="GO:0000976">
    <property type="term" value="F:transcription cis-regulatory region binding"/>
    <property type="evidence" value="ECO:0007669"/>
    <property type="project" value="TreeGrafter"/>
</dbReference>
<keyword evidence="2 4" id="KW-0238">DNA-binding</keyword>
<name>A0A7Y1A8H0_PSEVE</name>
<evidence type="ECO:0000313" key="8">
    <source>
        <dbReference type="EMBL" id="NMY11026.1"/>
    </source>
</evidence>
<protein>
    <submittedName>
        <fullName evidence="8">TetR/AcrR family transcriptional regulator</fullName>
    </submittedName>
</protein>
<dbReference type="InterPro" id="IPR050109">
    <property type="entry name" value="HTH-type_TetR-like_transc_reg"/>
</dbReference>
<dbReference type="Proteomes" id="UP000614123">
    <property type="component" value="Unassembled WGS sequence"/>
</dbReference>
<dbReference type="Proteomes" id="UP000537729">
    <property type="component" value="Unassembled WGS sequence"/>
</dbReference>
<keyword evidence="10" id="KW-1185">Reference proteome</keyword>
<dbReference type="PRINTS" id="PR00455">
    <property type="entry name" value="HTHTETR"/>
</dbReference>
<proteinExistence type="predicted"/>
<dbReference type="Gene3D" id="1.10.357.10">
    <property type="entry name" value="Tetracycline Repressor, domain 2"/>
    <property type="match status" value="1"/>
</dbReference>
<feature type="DNA-binding region" description="H-T-H motif" evidence="4">
    <location>
        <begin position="45"/>
        <end position="64"/>
    </location>
</feature>
<comment type="caution">
    <text evidence="8">The sequence shown here is derived from an EMBL/GenBank/DDBJ whole genome shotgun (WGS) entry which is preliminary data.</text>
</comment>
<keyword evidence="3" id="KW-0804">Transcription</keyword>
<sequence>MTDSQAPASPRYKRRPQQMRGHERVEMILDACARLMVGKGVLSLTMHGIAKEAGTSIGSLYHFFRDKEEVLSALGRRHIDALGKIASELLLIEPATWIGFSTADTVKHLVLPLLEYVEKNPDFLHMISPNFSAGQLQASDLQVQLKEIYSHVVMLRIPNVSTEMCEVYAVAMLALPAGLCRAAFENDNFKSLLILNEAPRALVAYLEAIEKQGA</sequence>
<evidence type="ECO:0000313" key="10">
    <source>
        <dbReference type="Proteomes" id="UP000614123"/>
    </source>
</evidence>
<evidence type="ECO:0000256" key="5">
    <source>
        <dbReference type="SAM" id="MobiDB-lite"/>
    </source>
</evidence>
<organism evidence="8 9">
    <name type="scientific">Pseudomonas veronii</name>
    <dbReference type="NCBI Taxonomy" id="76761"/>
    <lineage>
        <taxon>Bacteria</taxon>
        <taxon>Pseudomonadati</taxon>
        <taxon>Pseudomonadota</taxon>
        <taxon>Gammaproteobacteria</taxon>
        <taxon>Pseudomonadales</taxon>
        <taxon>Pseudomonadaceae</taxon>
        <taxon>Pseudomonas</taxon>
    </lineage>
</organism>
<dbReference type="GO" id="GO:0003700">
    <property type="term" value="F:DNA-binding transcription factor activity"/>
    <property type="evidence" value="ECO:0007669"/>
    <property type="project" value="TreeGrafter"/>
</dbReference>
<accession>A0A7Y1A8H0</accession>
<dbReference type="PROSITE" id="PS50977">
    <property type="entry name" value="HTH_TETR_2"/>
    <property type="match status" value="1"/>
</dbReference>
<dbReference type="Pfam" id="PF00440">
    <property type="entry name" value="TetR_N"/>
    <property type="match status" value="1"/>
</dbReference>
<feature type="region of interest" description="Disordered" evidence="5">
    <location>
        <begin position="1"/>
        <end position="20"/>
    </location>
</feature>
<dbReference type="PANTHER" id="PTHR30055">
    <property type="entry name" value="HTH-TYPE TRANSCRIPTIONAL REGULATOR RUTR"/>
    <property type="match status" value="1"/>
</dbReference>
<evidence type="ECO:0000256" key="2">
    <source>
        <dbReference type="ARBA" id="ARBA00023125"/>
    </source>
</evidence>
<feature type="domain" description="HTH tetR-type" evidence="6">
    <location>
        <begin position="22"/>
        <end position="82"/>
    </location>
</feature>
<evidence type="ECO:0000259" key="6">
    <source>
        <dbReference type="PROSITE" id="PS50977"/>
    </source>
</evidence>
<reference evidence="8 9" key="1">
    <citation type="journal article" date="2020" name="Front. Microbiol.">
        <title>Genetic Organization of the aprX-lipA2 Operon Affects the Proteolytic Potential of Pseudomonas Species in Milk.</title>
        <authorList>
            <person name="Maier C."/>
            <person name="Huptas C."/>
            <person name="von Neubeck M."/>
            <person name="Scherer S."/>
            <person name="Wenning M."/>
            <person name="Lucking G."/>
        </authorList>
    </citation>
    <scope>NUCLEOTIDE SEQUENCE [LARGE SCALE GENOMIC DNA]</scope>
    <source>
        <strain evidence="8 9">DSM 16272</strain>
    </source>
</reference>
<dbReference type="InterPro" id="IPR001647">
    <property type="entry name" value="HTH_TetR"/>
</dbReference>
<dbReference type="EMBL" id="JAEILD010000166">
    <property type="protein sequence ID" value="MBI6652627.1"/>
    <property type="molecule type" value="Genomic_DNA"/>
</dbReference>
<keyword evidence="1" id="KW-0805">Transcription regulation</keyword>
<evidence type="ECO:0000256" key="3">
    <source>
        <dbReference type="ARBA" id="ARBA00023163"/>
    </source>
</evidence>
<evidence type="ECO:0000313" key="9">
    <source>
        <dbReference type="Proteomes" id="UP000537729"/>
    </source>
</evidence>
<dbReference type="PANTHER" id="PTHR30055:SF234">
    <property type="entry name" value="HTH-TYPE TRANSCRIPTIONAL REGULATOR BETI"/>
    <property type="match status" value="1"/>
</dbReference>
<dbReference type="InterPro" id="IPR009057">
    <property type="entry name" value="Homeodomain-like_sf"/>
</dbReference>
<dbReference type="EMBL" id="JAAQWG010000033">
    <property type="protein sequence ID" value="NMY11026.1"/>
    <property type="molecule type" value="Genomic_DNA"/>
</dbReference>
<reference evidence="7 10" key="2">
    <citation type="submission" date="2020-12" db="EMBL/GenBank/DDBJ databases">
        <title>Comparative genomic insights into the epidemiology and virulence of plant pathogenic Pseudomonads from Turkey.</title>
        <authorList>
            <person name="Dillon M."/>
            <person name="Ruiz-Bedoya T."/>
            <person name="Bendalovic-Torma C."/>
            <person name="Guttman K.M."/>
            <person name="Kwak H."/>
            <person name="Middleton M.A."/>
            <person name="Wang P.W."/>
            <person name="Horuz S."/>
            <person name="Aysan Y."/>
            <person name="Guttman D.S."/>
        </authorList>
    </citation>
    <scope>NUCLEOTIDE SEQUENCE [LARGE SCALE GENOMIC DNA]</scope>
    <source>
        <strain evidence="7 10">S4_EA_3a</strain>
    </source>
</reference>